<dbReference type="OrthoDB" id="122670at2"/>
<reference evidence="1 2" key="1">
    <citation type="submission" date="2018-09" db="EMBL/GenBank/DDBJ databases">
        <authorList>
            <person name="Postec A."/>
        </authorList>
    </citation>
    <scope>NUCLEOTIDE SEQUENCE [LARGE SCALE GENOMIC DNA]</scope>
    <source>
        <strain evidence="1">70B-A</strain>
    </source>
</reference>
<dbReference type="Proteomes" id="UP000279029">
    <property type="component" value="Chromosome"/>
</dbReference>
<proteinExistence type="predicted"/>
<gene>
    <name evidence="1" type="ORF">PATL70BA_2078</name>
</gene>
<dbReference type="InterPro" id="IPR025427">
    <property type="entry name" value="DUF4160"/>
</dbReference>
<accession>A0A3P7PXP5</accession>
<dbReference type="RefSeq" id="WP_125137183.1">
    <property type="nucleotide sequence ID" value="NZ_LR130778.1"/>
</dbReference>
<evidence type="ECO:0008006" key="3">
    <source>
        <dbReference type="Google" id="ProtNLM"/>
    </source>
</evidence>
<evidence type="ECO:0000313" key="2">
    <source>
        <dbReference type="Proteomes" id="UP000279029"/>
    </source>
</evidence>
<dbReference type="Pfam" id="PF13711">
    <property type="entry name" value="DUF4160"/>
    <property type="match status" value="1"/>
</dbReference>
<dbReference type="AlphaFoldDB" id="A0A3P7PXP5"/>
<sequence>MPEICRFQGIIIKLIYMDDEKHHKPHVHVYYGEYSASVGIDGEILAGSLPLKQLKLVNAWMILREEELYHAWNNAVRGMSFEKIEPLR</sequence>
<evidence type="ECO:0000313" key="1">
    <source>
        <dbReference type="EMBL" id="VDN47961.1"/>
    </source>
</evidence>
<keyword evidence="2" id="KW-1185">Reference proteome</keyword>
<protein>
    <recommendedName>
        <fullName evidence="3">DUF4160 domain-containing protein</fullName>
    </recommendedName>
</protein>
<dbReference type="EMBL" id="LR130778">
    <property type="protein sequence ID" value="VDN47961.1"/>
    <property type="molecule type" value="Genomic_DNA"/>
</dbReference>
<organism evidence="1 2">
    <name type="scientific">Petrocella atlantisensis</name>
    <dbReference type="NCBI Taxonomy" id="2173034"/>
    <lineage>
        <taxon>Bacteria</taxon>
        <taxon>Bacillati</taxon>
        <taxon>Bacillota</taxon>
        <taxon>Clostridia</taxon>
        <taxon>Lachnospirales</taxon>
        <taxon>Vallitaleaceae</taxon>
        <taxon>Petrocella</taxon>
    </lineage>
</organism>
<name>A0A3P7PXP5_9FIRM</name>
<dbReference type="KEGG" id="cbar:PATL70BA_2078"/>